<sequence length="129" mass="13778">MHRLFIYALVGLSLAGCDSSRDSGAAAGTGAVEYERTLRYSKADDGSKVIQAIRITNGQRATDTAAGKDAVQSRGGFMNQVAFKDCGRVNFASTGPGVGVVQGIHTGRGMTDKCKIRNWDGQWHIVENK</sequence>
<reference evidence="2" key="1">
    <citation type="submission" date="2017-02" db="EMBL/GenBank/DDBJ databases">
        <title>Pseudomonas floridae sp. nov., a novel pathogenic bacterial species isolated from tomato.</title>
        <authorList>
            <person name="Timilsina S."/>
            <person name="Vallad G.E."/>
            <person name="Jones J.B."/>
        </authorList>
    </citation>
    <scope>NUCLEOTIDE SEQUENCE [LARGE SCALE GENOMIC DNA]</scope>
    <source>
        <strain evidence="2">GEV388</strain>
    </source>
</reference>
<dbReference type="Proteomes" id="UP000192815">
    <property type="component" value="Unassembled WGS sequence"/>
</dbReference>
<evidence type="ECO:0000313" key="1">
    <source>
        <dbReference type="EMBL" id="ORC60121.1"/>
    </source>
</evidence>
<dbReference type="EMBL" id="MUIO01000021">
    <property type="protein sequence ID" value="ORC60121.1"/>
    <property type="molecule type" value="Genomic_DNA"/>
</dbReference>
<name>A0A1X0N8Y6_9PSED</name>
<accession>A0A1X0N8Y6</accession>
<gene>
    <name evidence="1" type="ORF">BZK31_07330</name>
</gene>
<dbReference type="AlphaFoldDB" id="A0A1X0N8Y6"/>
<comment type="caution">
    <text evidence="1">The sequence shown here is derived from an EMBL/GenBank/DDBJ whole genome shotgun (WGS) entry which is preliminary data.</text>
</comment>
<dbReference type="PROSITE" id="PS51257">
    <property type="entry name" value="PROKAR_LIPOPROTEIN"/>
    <property type="match status" value="1"/>
</dbReference>
<dbReference type="STRING" id="1958950.BZK31_07330"/>
<proteinExistence type="predicted"/>
<evidence type="ECO:0008006" key="3">
    <source>
        <dbReference type="Google" id="ProtNLM"/>
    </source>
</evidence>
<dbReference type="OrthoDB" id="6871069at2"/>
<evidence type="ECO:0000313" key="2">
    <source>
        <dbReference type="Proteomes" id="UP000192815"/>
    </source>
</evidence>
<dbReference type="RefSeq" id="WP_083182112.1">
    <property type="nucleotide sequence ID" value="NZ_CBCRZR010000007.1"/>
</dbReference>
<organism evidence="1 2">
    <name type="scientific">Pseudomonas floridensis</name>
    <dbReference type="NCBI Taxonomy" id="1958950"/>
    <lineage>
        <taxon>Bacteria</taxon>
        <taxon>Pseudomonadati</taxon>
        <taxon>Pseudomonadota</taxon>
        <taxon>Gammaproteobacteria</taxon>
        <taxon>Pseudomonadales</taxon>
        <taxon>Pseudomonadaceae</taxon>
        <taxon>Pseudomonas</taxon>
    </lineage>
</organism>
<protein>
    <recommendedName>
        <fullName evidence="3">Lipoprotein</fullName>
    </recommendedName>
</protein>
<keyword evidence="2" id="KW-1185">Reference proteome</keyword>